<protein>
    <submittedName>
        <fullName evidence="2">Uncharacterized protein</fullName>
    </submittedName>
</protein>
<keyword evidence="3" id="KW-1185">Reference proteome</keyword>
<name>A0ABV8PYJ8_9BACT</name>
<evidence type="ECO:0000313" key="2">
    <source>
        <dbReference type="EMBL" id="MFC4232310.1"/>
    </source>
</evidence>
<proteinExistence type="predicted"/>
<gene>
    <name evidence="2" type="ORF">ACFOW1_10435</name>
</gene>
<evidence type="ECO:0000256" key="1">
    <source>
        <dbReference type="SAM" id="Phobius"/>
    </source>
</evidence>
<dbReference type="Proteomes" id="UP001595906">
    <property type="component" value="Unassembled WGS sequence"/>
</dbReference>
<accession>A0ABV8PYJ8</accession>
<dbReference type="InterPro" id="IPR057695">
    <property type="entry name" value="DUF7935"/>
</dbReference>
<evidence type="ECO:0000313" key="3">
    <source>
        <dbReference type="Proteomes" id="UP001595906"/>
    </source>
</evidence>
<dbReference type="Pfam" id="PF25589">
    <property type="entry name" value="DUF7935"/>
    <property type="match status" value="1"/>
</dbReference>
<reference evidence="3" key="1">
    <citation type="journal article" date="2019" name="Int. J. Syst. Evol. Microbiol.">
        <title>The Global Catalogue of Microorganisms (GCM) 10K type strain sequencing project: providing services to taxonomists for standard genome sequencing and annotation.</title>
        <authorList>
            <consortium name="The Broad Institute Genomics Platform"/>
            <consortium name="The Broad Institute Genome Sequencing Center for Infectious Disease"/>
            <person name="Wu L."/>
            <person name="Ma J."/>
        </authorList>
    </citation>
    <scope>NUCLEOTIDE SEQUENCE [LARGE SCALE GENOMIC DNA]</scope>
    <source>
        <strain evidence="3">CECT 8010</strain>
    </source>
</reference>
<dbReference type="EMBL" id="JBHSDC010000022">
    <property type="protein sequence ID" value="MFC4232310.1"/>
    <property type="molecule type" value="Genomic_DNA"/>
</dbReference>
<comment type="caution">
    <text evidence="2">The sequence shown here is derived from an EMBL/GenBank/DDBJ whole genome shotgun (WGS) entry which is preliminary data.</text>
</comment>
<keyword evidence="1" id="KW-1133">Transmembrane helix</keyword>
<keyword evidence="1" id="KW-0472">Membrane</keyword>
<feature type="transmembrane region" description="Helical" evidence="1">
    <location>
        <begin position="6"/>
        <end position="26"/>
    </location>
</feature>
<dbReference type="RefSeq" id="WP_379014110.1">
    <property type="nucleotide sequence ID" value="NZ_JBHSDC010000022.1"/>
</dbReference>
<sequence length="170" mass="18907">MDTLTMIVGVCFAAVVCGIAARLMYLQRKGAAKDDKNEAADNSSKTLQLQAYERLLLLTNRMALPNVVSRVNVPEVGARDMQLLLLQAIREEFDYNITQQIYVSPAAWDAIKNLKEQNMLAVNQIAASLPANATGLDLNRRILEYVMTDQRGNLHELVAEALSFEAKKLL</sequence>
<organism evidence="2 3">
    <name type="scientific">Parasediminibacterium paludis</name>
    <dbReference type="NCBI Taxonomy" id="908966"/>
    <lineage>
        <taxon>Bacteria</taxon>
        <taxon>Pseudomonadati</taxon>
        <taxon>Bacteroidota</taxon>
        <taxon>Chitinophagia</taxon>
        <taxon>Chitinophagales</taxon>
        <taxon>Chitinophagaceae</taxon>
        <taxon>Parasediminibacterium</taxon>
    </lineage>
</organism>
<keyword evidence="1" id="KW-0812">Transmembrane</keyword>